<dbReference type="Gene3D" id="3.20.100.30">
    <property type="entry name" value="VTC, catalytic tunnel domain"/>
    <property type="match status" value="1"/>
</dbReference>
<comment type="caution">
    <text evidence="2">The sequence shown here is derived from an EMBL/GenBank/DDBJ whole genome shotgun (WGS) entry which is preliminary data.</text>
</comment>
<feature type="domain" description="VTC" evidence="1">
    <location>
        <begin position="12"/>
        <end position="234"/>
    </location>
</feature>
<organism evidence="2 3">
    <name type="scientific">Streptococcus cristatus</name>
    <dbReference type="NCBI Taxonomy" id="45634"/>
    <lineage>
        <taxon>Bacteria</taxon>
        <taxon>Bacillati</taxon>
        <taxon>Bacillota</taxon>
        <taxon>Bacilli</taxon>
        <taxon>Lactobacillales</taxon>
        <taxon>Streptococcaceae</taxon>
        <taxon>Streptococcus</taxon>
    </lineage>
</organism>
<accession>A0AAW5WKQ4</accession>
<evidence type="ECO:0000313" key="2">
    <source>
        <dbReference type="EMBL" id="MCY7220917.1"/>
    </source>
</evidence>
<name>A0AAW5WKQ4_STRCR</name>
<evidence type="ECO:0000313" key="3">
    <source>
        <dbReference type="Proteomes" id="UP001208029"/>
    </source>
</evidence>
<dbReference type="EMBL" id="JAKUYZ010000005">
    <property type="protein sequence ID" value="MCY7220917.1"/>
    <property type="molecule type" value="Genomic_DNA"/>
</dbReference>
<dbReference type="InterPro" id="IPR018966">
    <property type="entry name" value="VTC_domain"/>
</dbReference>
<dbReference type="SUPFAM" id="SSF55154">
    <property type="entry name" value="CYTH-like phosphatases"/>
    <property type="match status" value="1"/>
</dbReference>
<dbReference type="Proteomes" id="UP001208029">
    <property type="component" value="Unassembled WGS sequence"/>
</dbReference>
<dbReference type="RefSeq" id="WP_268731146.1">
    <property type="nucleotide sequence ID" value="NZ_JAKUYZ010000005.1"/>
</dbReference>
<dbReference type="AlphaFoldDB" id="A0AAW5WKQ4"/>
<reference evidence="2" key="1">
    <citation type="journal article" date="2022" name="Med Res Arch">
        <title>Genomic identification of streptococcal strains and relation to clinical characteristics. A substudy to The Partial Oral Treatment of Endocarditis (POET) Trial.</title>
        <authorList>
            <person name="Christensen J."/>
            <person name="Jensen C."/>
            <person name="Dargis R."/>
            <person name="Nielsen X."/>
            <person name="Pries- Heje M."/>
            <person name="Wiingaard C."/>
            <person name="Ihlemann N."/>
            <person name="Gill S."/>
            <person name="Bruun N."/>
            <person name="Elming H."/>
            <person name="Povlsen J."/>
            <person name="Madsen T."/>
            <person name="Jensen K."/>
            <person name="Fuursted K."/>
            <person name="Ostergaard L."/>
            <person name="Christiansen U."/>
            <person name="Rosenvinge F."/>
            <person name="Helweg-Larsen J."/>
            <person name="Fosbol E."/>
            <person name="Kober L."/>
            <person name="Torp-Pedersen C."/>
            <person name="Tonder N."/>
            <person name="Moser C."/>
            <person name="Iversen K."/>
            <person name="Bundgaard H."/>
        </authorList>
    </citation>
    <scope>NUCLEOTIDE SEQUENCE</scope>
    <source>
        <strain evidence="2">K13014465</strain>
    </source>
</reference>
<dbReference type="GO" id="GO:0006799">
    <property type="term" value="P:polyphosphate biosynthetic process"/>
    <property type="evidence" value="ECO:0007669"/>
    <property type="project" value="UniProtKB-ARBA"/>
</dbReference>
<dbReference type="CDD" id="cd07750">
    <property type="entry name" value="PolyPPase_VTC_like"/>
    <property type="match status" value="1"/>
</dbReference>
<proteinExistence type="predicted"/>
<dbReference type="Pfam" id="PF09359">
    <property type="entry name" value="VTC"/>
    <property type="match status" value="1"/>
</dbReference>
<protein>
    <submittedName>
        <fullName evidence="2">Polyphosphate polymerase domain-containing protein</fullName>
    </submittedName>
</protein>
<dbReference type="InterPro" id="IPR042267">
    <property type="entry name" value="VTC_sf"/>
</dbReference>
<reference evidence="2" key="2">
    <citation type="submission" date="2022-02" db="EMBL/GenBank/DDBJ databases">
        <authorList>
            <person name="Christensen J.J.E."/>
            <person name="Jensen C.S."/>
            <person name="Nielsen X.C."/>
            <person name="Dargis R."/>
        </authorList>
    </citation>
    <scope>NUCLEOTIDE SEQUENCE</scope>
    <source>
        <strain evidence="2">K13014465</strain>
    </source>
</reference>
<sequence>MKQKQIQTNFQRVETKYIIDRATLARLEAEMHAHLIPDDYATSSISNVYFNNDDFQMIQDSIARRGGREKLRMRTYAAESTKDSQVFLEIKKKSEDVGFKYRLVSNLTSVVNYIEKGLTDQTISDERVKTEVELLQERYAGLKPKMVISYDRYSMKGSEDKKVRVTVDSNIRFRDYDVDLTSGRHGYPLLEDDMVIMEIMEIKVPGEYPQWMSEILNKYGLEDQSFSKYGKAYLKSKELVPQAVKV</sequence>
<dbReference type="InterPro" id="IPR033469">
    <property type="entry name" value="CYTH-like_dom_sf"/>
</dbReference>
<evidence type="ECO:0000259" key="1">
    <source>
        <dbReference type="Pfam" id="PF09359"/>
    </source>
</evidence>
<gene>
    <name evidence="2" type="ORF">MK546_02295</name>
</gene>